<comment type="caution">
    <text evidence="2">The sequence shown here is derived from an EMBL/GenBank/DDBJ whole genome shotgun (WGS) entry which is preliminary data.</text>
</comment>
<dbReference type="PANTHER" id="PTHR34606">
    <property type="entry name" value="BON DOMAIN-CONTAINING PROTEIN"/>
    <property type="match status" value="1"/>
</dbReference>
<keyword evidence="3" id="KW-1185">Reference proteome</keyword>
<feature type="domain" description="BON" evidence="1">
    <location>
        <begin position="15"/>
        <end position="83"/>
    </location>
</feature>
<dbReference type="InterPro" id="IPR014004">
    <property type="entry name" value="Transpt-assoc_nodulatn_dom_bac"/>
</dbReference>
<feature type="domain" description="BON" evidence="1">
    <location>
        <begin position="318"/>
        <end position="386"/>
    </location>
</feature>
<protein>
    <submittedName>
        <fullName evidence="2">Osmotically-inducible protein OsmY</fullName>
    </submittedName>
</protein>
<name>A0ABX1HJD4_9BACT</name>
<dbReference type="EMBL" id="JAAVTK010000004">
    <property type="protein sequence ID" value="NKI89152.1"/>
    <property type="molecule type" value="Genomic_DNA"/>
</dbReference>
<accession>A0ABX1HJD4</accession>
<evidence type="ECO:0000313" key="2">
    <source>
        <dbReference type="EMBL" id="NKI89152.1"/>
    </source>
</evidence>
<dbReference type="Pfam" id="PF04972">
    <property type="entry name" value="BON"/>
    <property type="match status" value="6"/>
</dbReference>
<dbReference type="SMART" id="SM00749">
    <property type="entry name" value="BON"/>
    <property type="match status" value="5"/>
</dbReference>
<evidence type="ECO:0000259" key="1">
    <source>
        <dbReference type="PROSITE" id="PS50914"/>
    </source>
</evidence>
<feature type="domain" description="BON" evidence="1">
    <location>
        <begin position="87"/>
        <end position="155"/>
    </location>
</feature>
<evidence type="ECO:0000313" key="3">
    <source>
        <dbReference type="Proteomes" id="UP000717634"/>
    </source>
</evidence>
<proteinExistence type="predicted"/>
<dbReference type="Gene3D" id="3.40.1520.20">
    <property type="match status" value="1"/>
</dbReference>
<dbReference type="PANTHER" id="PTHR34606:SF15">
    <property type="entry name" value="BON DOMAIN-CONTAINING PROTEIN"/>
    <property type="match status" value="1"/>
</dbReference>
<sequence>MKSQPATISTEEHLADADITAAIELLFMLKKGVTSHLVEVATHEGIVVLSGFTDNLLARERAAEVAKAVLGVRGVVNELAIRTPDVPSAELQRRVVRALQNDPAVRRYHVHSYASNGEIVLQGSVQTWAEELLVLRALRGVPGVRHLHNRLVVRGGPETAADEDIAAHIRNCLAWDLRVKSPLVDIAADHGVVHLSGTVGTAAEFDHVLATAYRAGATSVEAAQLQVAPWALDKVLRHQRFAPKPDEAVAQAVRDALRYDPRCQPDAPTVQVEHGTVTLTGTVGNLRARRAAGQDARNVLGVKEVRNLLQVSPAAPVADDVLEHLVREALAADAYLAGYDLQVSGHHGRVQVGGAVDSHFDQQRTAEVASGINGVVALENHVRVVPGRAQPDDEDDDAADLTGPAADLALEQRIRLHFYWSALLHDQEIEVRVANGRATLTGPVDTWLERQRAATDARDCGAREVNNHLRPLH</sequence>
<reference evidence="2 3" key="1">
    <citation type="submission" date="2020-03" db="EMBL/GenBank/DDBJ databases">
        <title>Genomic Encyclopedia of Type Strains, Phase IV (KMG-V): Genome sequencing to study the core and pangenomes of soil and plant-associated prokaryotes.</title>
        <authorList>
            <person name="Whitman W."/>
        </authorList>
    </citation>
    <scope>NUCLEOTIDE SEQUENCE [LARGE SCALE GENOMIC DNA]</scope>
    <source>
        <strain evidence="2 3">1B</strain>
    </source>
</reference>
<dbReference type="Proteomes" id="UP000717634">
    <property type="component" value="Unassembled WGS sequence"/>
</dbReference>
<organism evidence="2 3">
    <name type="scientific">Hymenobacter artigasi</name>
    <dbReference type="NCBI Taxonomy" id="2719616"/>
    <lineage>
        <taxon>Bacteria</taxon>
        <taxon>Pseudomonadati</taxon>
        <taxon>Bacteroidota</taxon>
        <taxon>Cytophagia</taxon>
        <taxon>Cytophagales</taxon>
        <taxon>Hymenobacteraceae</taxon>
        <taxon>Hymenobacter</taxon>
    </lineage>
</organism>
<dbReference type="Gene3D" id="3.30.1340.30">
    <property type="match status" value="4"/>
</dbReference>
<dbReference type="InterPro" id="IPR007055">
    <property type="entry name" value="BON_dom"/>
</dbReference>
<dbReference type="PROSITE" id="PS50914">
    <property type="entry name" value="BON"/>
    <property type="match status" value="4"/>
</dbReference>
<gene>
    <name evidence="2" type="ORF">HBN54_001747</name>
</gene>
<dbReference type="InterPro" id="IPR051686">
    <property type="entry name" value="Lipoprotein_DolP"/>
</dbReference>
<dbReference type="RefSeq" id="WP_168672797.1">
    <property type="nucleotide sequence ID" value="NZ_JAAVTK010000004.1"/>
</dbReference>
<feature type="domain" description="BON" evidence="1">
    <location>
        <begin position="245"/>
        <end position="313"/>
    </location>
</feature>